<gene>
    <name evidence="2" type="ORF">SPARVUS_LOCUS13733418</name>
</gene>
<evidence type="ECO:0000256" key="1">
    <source>
        <dbReference type="SAM" id="Phobius"/>
    </source>
</evidence>
<evidence type="ECO:0000313" key="3">
    <source>
        <dbReference type="Proteomes" id="UP001162483"/>
    </source>
</evidence>
<evidence type="ECO:0000313" key="2">
    <source>
        <dbReference type="EMBL" id="CAI9606161.1"/>
    </source>
</evidence>
<proteinExistence type="predicted"/>
<dbReference type="Proteomes" id="UP001162483">
    <property type="component" value="Unassembled WGS sequence"/>
</dbReference>
<comment type="caution">
    <text evidence="2">The sequence shown here is derived from an EMBL/GenBank/DDBJ whole genome shotgun (WGS) entry which is preliminary data.</text>
</comment>
<keyword evidence="3" id="KW-1185">Reference proteome</keyword>
<name>A0ABN9G9U2_9NEOB</name>
<sequence length="244" mass="26722">MRFCNQTMKSELLCRHLLVIYQITFCMYGFCTVPLLLSRMPGVILDISSHSVCMDSAQSHFSCPGCRVSFLGICPHSVCMDSAQSHFSCPGCRVSFSVSVPILYVWPLHSPTSPVLDAGCHSRYLSPFCMYGLCTVPLLLSWMPGVILGICPHSVCMDSAQSHFSCPGCRVSFSVSVPILYVWTLHSPTSPVLDAGCHSRYLSLFCMYGLCTVPLLLSRMPGVILGICPHSVCMDSAQSHFSCP</sequence>
<protein>
    <submittedName>
        <fullName evidence="2">Uncharacterized protein</fullName>
    </submittedName>
</protein>
<keyword evidence="1" id="KW-1133">Transmembrane helix</keyword>
<accession>A0ABN9G9U2</accession>
<organism evidence="2 3">
    <name type="scientific">Staurois parvus</name>
    <dbReference type="NCBI Taxonomy" id="386267"/>
    <lineage>
        <taxon>Eukaryota</taxon>
        <taxon>Metazoa</taxon>
        <taxon>Chordata</taxon>
        <taxon>Craniata</taxon>
        <taxon>Vertebrata</taxon>
        <taxon>Euteleostomi</taxon>
        <taxon>Amphibia</taxon>
        <taxon>Batrachia</taxon>
        <taxon>Anura</taxon>
        <taxon>Neobatrachia</taxon>
        <taxon>Ranoidea</taxon>
        <taxon>Ranidae</taxon>
        <taxon>Staurois</taxon>
    </lineage>
</organism>
<feature type="transmembrane region" description="Helical" evidence="1">
    <location>
        <begin position="12"/>
        <end position="37"/>
    </location>
</feature>
<reference evidence="2" key="1">
    <citation type="submission" date="2023-05" db="EMBL/GenBank/DDBJ databases">
        <authorList>
            <person name="Stuckert A."/>
        </authorList>
    </citation>
    <scope>NUCLEOTIDE SEQUENCE</scope>
</reference>
<keyword evidence="1" id="KW-0812">Transmembrane</keyword>
<dbReference type="EMBL" id="CATNWA010018240">
    <property type="protein sequence ID" value="CAI9606161.1"/>
    <property type="molecule type" value="Genomic_DNA"/>
</dbReference>
<keyword evidence="1" id="KW-0472">Membrane</keyword>
<feature type="non-terminal residue" evidence="2">
    <location>
        <position position="244"/>
    </location>
</feature>